<organism evidence="8 9">
    <name type="scientific">Segnochrobactrum spirostomi</name>
    <dbReference type="NCBI Taxonomy" id="2608987"/>
    <lineage>
        <taxon>Bacteria</taxon>
        <taxon>Pseudomonadati</taxon>
        <taxon>Pseudomonadota</taxon>
        <taxon>Alphaproteobacteria</taxon>
        <taxon>Hyphomicrobiales</taxon>
        <taxon>Segnochrobactraceae</taxon>
        <taxon>Segnochrobactrum</taxon>
    </lineage>
</organism>
<dbReference type="InterPro" id="IPR014001">
    <property type="entry name" value="Helicase_ATP-bd"/>
</dbReference>
<dbReference type="InterPro" id="IPR002464">
    <property type="entry name" value="DNA/RNA_helicase_DEAH_CS"/>
</dbReference>
<dbReference type="SUPFAM" id="SSF52540">
    <property type="entry name" value="P-loop containing nucleoside triphosphate hydrolases"/>
    <property type="match status" value="1"/>
</dbReference>
<dbReference type="Gene3D" id="1.20.120.1080">
    <property type="match status" value="1"/>
</dbReference>
<evidence type="ECO:0000256" key="1">
    <source>
        <dbReference type="ARBA" id="ARBA00022741"/>
    </source>
</evidence>
<dbReference type="NCBIfam" id="TIGR01970">
    <property type="entry name" value="DEAH_box_HrpB"/>
    <property type="match status" value="1"/>
</dbReference>
<evidence type="ECO:0000313" key="9">
    <source>
        <dbReference type="Proteomes" id="UP000332515"/>
    </source>
</evidence>
<reference evidence="8 9" key="1">
    <citation type="submission" date="2019-09" db="EMBL/GenBank/DDBJ databases">
        <title>Segnochrobactrum spirostomi gen. nov., sp. nov., isolated from the ciliate Spirostomum cf. yagiui and description of a novel family, Segnochrobactraceae fam. nov. within the order Rhizobiales of the class Alphaproteobacteria.</title>
        <authorList>
            <person name="Akter S."/>
            <person name="Shazib S.U.A."/>
            <person name="Shin M.K."/>
        </authorList>
    </citation>
    <scope>NUCLEOTIDE SEQUENCE [LARGE SCALE GENOMIC DNA]</scope>
    <source>
        <strain evidence="8 9">Sp-1</strain>
    </source>
</reference>
<keyword evidence="4" id="KW-0067">ATP-binding</keyword>
<evidence type="ECO:0000259" key="6">
    <source>
        <dbReference type="PROSITE" id="PS51192"/>
    </source>
</evidence>
<keyword evidence="1" id="KW-0547">Nucleotide-binding</keyword>
<sequence>MTTRDEGLPGAGLSASELPVEAALPGLRAALEGTGAAVLVAPPGAGKTTRVPLALLDAPWRNDGRIIVLEPRRLAARAAARRMAETLGEPVGRTVGYRVRMESKISAATRIEIVTEGVFTQMIVDDPALEGIAAVLFDEAHERSLDGDLGLALAIETRGALRPDLRLVVMSATIEARRFADVLGRVPVVESAGRAFPVETYYRPRAPGGRVEDTMTDAIVAALAEEEGSVLAFLPGQADILRTAERLGPRLAANTDLAPLYGALDPAVQDAAIRPAPAGRRKVVLATSIAETSLTIEGVRIVVDSGLARRPVFEPATGLTRLETVRVSRASADQRRGRAGRTAPGVCIRLWDEGQTAALPPHDRPEILESDLAGLVLDLAAWGVADPATMPFLDPPPAPAWREAADLVRRLDALDAAGRLTAEGERLRRLPLHPRLGHMVLRAAARGEGRLAAEVALLLTERGLGGTDTDLRERLRRFRTERGRRADEGRALARRWLTAADPAAGMGEGGVDPERAGAVLALAFPDRLAEARGAPGRFRLANGRGGVLDPADALAKAPYLAVAELQGAAENARILLAAPIARDEIESDFAERIESGIEIAFDESARAVRARRVRRLDRVVLAEEPIAVPPGETADAAFAAGLARLGLAALPWTAGLVRLRGRLAFLRQTLGEPWPDVSDAVLAAGLRDWLLPYAPGVMRLDGLTPAMLGAALEGLLPSGRGHDLDRHAPPMLETPAGRPAPIDYDRDSPTASVRVQDLFGLDVHPTIADGKVPLVLELLSPAERPIQITRDLPGFWRGSWSAVRADLRGRYPKHSWPEDPVTAPPVRMSRPRG</sequence>
<dbReference type="Pfam" id="PF00270">
    <property type="entry name" value="DEAD"/>
    <property type="match status" value="1"/>
</dbReference>
<feature type="domain" description="Helicase C-terminal" evidence="7">
    <location>
        <begin position="215"/>
        <end position="383"/>
    </location>
</feature>
<dbReference type="InterPro" id="IPR013689">
    <property type="entry name" value="RNA_helicase_ATP-dep_HrpB_C"/>
</dbReference>
<evidence type="ECO:0000256" key="4">
    <source>
        <dbReference type="ARBA" id="ARBA00022840"/>
    </source>
</evidence>
<keyword evidence="3 8" id="KW-0347">Helicase</keyword>
<name>A0A6A7XZC4_9HYPH</name>
<dbReference type="PANTHER" id="PTHR43519:SF1">
    <property type="entry name" value="ATP-DEPENDENT RNA HELICASE HRPB"/>
    <property type="match status" value="1"/>
</dbReference>
<dbReference type="SMART" id="SM00487">
    <property type="entry name" value="DEXDc"/>
    <property type="match status" value="1"/>
</dbReference>
<evidence type="ECO:0000313" key="8">
    <source>
        <dbReference type="EMBL" id="MQT11467.1"/>
    </source>
</evidence>
<gene>
    <name evidence="8" type="primary">hrpB</name>
    <name evidence="8" type="ORF">F0357_02005</name>
</gene>
<accession>A0A6A7XZC4</accession>
<dbReference type="InterPro" id="IPR001650">
    <property type="entry name" value="Helicase_C-like"/>
</dbReference>
<dbReference type="InterPro" id="IPR011545">
    <property type="entry name" value="DEAD/DEAH_box_helicase_dom"/>
</dbReference>
<dbReference type="GO" id="GO:0005524">
    <property type="term" value="F:ATP binding"/>
    <property type="evidence" value="ECO:0007669"/>
    <property type="project" value="UniProtKB-KW"/>
</dbReference>
<protein>
    <submittedName>
        <fullName evidence="8">ATP-dependent helicase HrpB</fullName>
    </submittedName>
</protein>
<dbReference type="Gene3D" id="3.40.50.300">
    <property type="entry name" value="P-loop containing nucleotide triphosphate hydrolases"/>
    <property type="match status" value="2"/>
</dbReference>
<dbReference type="GO" id="GO:0003676">
    <property type="term" value="F:nucleic acid binding"/>
    <property type="evidence" value="ECO:0007669"/>
    <property type="project" value="InterPro"/>
</dbReference>
<dbReference type="SMART" id="SM00847">
    <property type="entry name" value="HA2"/>
    <property type="match status" value="1"/>
</dbReference>
<proteinExistence type="predicted"/>
<evidence type="ECO:0000256" key="5">
    <source>
        <dbReference type="SAM" id="MobiDB-lite"/>
    </source>
</evidence>
<dbReference type="PIRSF" id="PIRSF005496">
    <property type="entry name" value="ATP_hel_hrpB"/>
    <property type="match status" value="1"/>
</dbReference>
<feature type="domain" description="Helicase ATP-binding" evidence="6">
    <location>
        <begin position="28"/>
        <end position="192"/>
    </location>
</feature>
<keyword evidence="9" id="KW-1185">Reference proteome</keyword>
<dbReference type="GO" id="GO:0016787">
    <property type="term" value="F:hydrolase activity"/>
    <property type="evidence" value="ECO:0007669"/>
    <property type="project" value="UniProtKB-KW"/>
</dbReference>
<dbReference type="PANTHER" id="PTHR43519">
    <property type="entry name" value="ATP-DEPENDENT RNA HELICASE HRPB"/>
    <property type="match status" value="1"/>
</dbReference>
<evidence type="ECO:0000259" key="7">
    <source>
        <dbReference type="PROSITE" id="PS51194"/>
    </source>
</evidence>
<dbReference type="FunFam" id="3.40.50.300:FF:002125">
    <property type="entry name" value="ATP-dependent helicase HrpB"/>
    <property type="match status" value="1"/>
</dbReference>
<dbReference type="InterPro" id="IPR010225">
    <property type="entry name" value="HrpB"/>
</dbReference>
<keyword evidence="2" id="KW-0378">Hydrolase</keyword>
<dbReference type="GO" id="GO:0004386">
    <property type="term" value="F:helicase activity"/>
    <property type="evidence" value="ECO:0007669"/>
    <property type="project" value="UniProtKB-KW"/>
</dbReference>
<dbReference type="AlphaFoldDB" id="A0A6A7XZC4"/>
<dbReference type="InterPro" id="IPR049614">
    <property type="entry name" value="HrpB_DEXH"/>
</dbReference>
<dbReference type="CDD" id="cd18791">
    <property type="entry name" value="SF2_C_RHA"/>
    <property type="match status" value="1"/>
</dbReference>
<comment type="caution">
    <text evidence="8">The sequence shown here is derived from an EMBL/GenBank/DDBJ whole genome shotgun (WGS) entry which is preliminary data.</text>
</comment>
<dbReference type="RefSeq" id="WP_153478183.1">
    <property type="nucleotide sequence ID" value="NZ_VWNA01000001.1"/>
</dbReference>
<dbReference type="CDD" id="cd17990">
    <property type="entry name" value="DEXHc_HrpB"/>
    <property type="match status" value="1"/>
</dbReference>
<evidence type="ECO:0000256" key="2">
    <source>
        <dbReference type="ARBA" id="ARBA00022801"/>
    </source>
</evidence>
<evidence type="ECO:0000256" key="3">
    <source>
        <dbReference type="ARBA" id="ARBA00022806"/>
    </source>
</evidence>
<dbReference type="EMBL" id="VWNA01000001">
    <property type="protein sequence ID" value="MQT11467.1"/>
    <property type="molecule type" value="Genomic_DNA"/>
</dbReference>
<dbReference type="PROSITE" id="PS00690">
    <property type="entry name" value="DEAH_ATP_HELICASE"/>
    <property type="match status" value="1"/>
</dbReference>
<dbReference type="InterPro" id="IPR027417">
    <property type="entry name" value="P-loop_NTPase"/>
</dbReference>
<dbReference type="Pfam" id="PF00271">
    <property type="entry name" value="Helicase_C"/>
    <property type="match status" value="1"/>
</dbReference>
<dbReference type="Pfam" id="PF08482">
    <property type="entry name" value="HrpB_C"/>
    <property type="match status" value="1"/>
</dbReference>
<dbReference type="InterPro" id="IPR007502">
    <property type="entry name" value="Helicase-assoc_dom"/>
</dbReference>
<dbReference type="SMART" id="SM00490">
    <property type="entry name" value="HELICc"/>
    <property type="match status" value="1"/>
</dbReference>
<dbReference type="PROSITE" id="PS51192">
    <property type="entry name" value="HELICASE_ATP_BIND_1"/>
    <property type="match status" value="1"/>
</dbReference>
<dbReference type="PROSITE" id="PS51194">
    <property type="entry name" value="HELICASE_CTER"/>
    <property type="match status" value="1"/>
</dbReference>
<dbReference type="Proteomes" id="UP000332515">
    <property type="component" value="Unassembled WGS sequence"/>
</dbReference>
<feature type="region of interest" description="Disordered" evidence="5">
    <location>
        <begin position="812"/>
        <end position="833"/>
    </location>
</feature>